<feature type="domain" description="PAC" evidence="15">
    <location>
        <begin position="275"/>
        <end position="337"/>
    </location>
</feature>
<dbReference type="NCBIfam" id="TIGR00229">
    <property type="entry name" value="sensory_box"/>
    <property type="match status" value="1"/>
</dbReference>
<name>A0A327KHT7_9BRAD</name>
<evidence type="ECO:0000256" key="5">
    <source>
        <dbReference type="ARBA" id="ARBA00022679"/>
    </source>
</evidence>
<evidence type="ECO:0000256" key="3">
    <source>
        <dbReference type="ARBA" id="ARBA00012438"/>
    </source>
</evidence>
<dbReference type="RefSeq" id="WP_111422424.1">
    <property type="nucleotide sequence ID" value="NZ_NPEX01000369.1"/>
</dbReference>
<dbReference type="GO" id="GO:0009927">
    <property type="term" value="F:histidine phosphotransfer kinase activity"/>
    <property type="evidence" value="ECO:0007669"/>
    <property type="project" value="TreeGrafter"/>
</dbReference>
<dbReference type="EC" id="2.7.13.3" evidence="3"/>
<evidence type="ECO:0000256" key="11">
    <source>
        <dbReference type="SAM" id="MobiDB-lite"/>
    </source>
</evidence>
<dbReference type="Pfam" id="PF02518">
    <property type="entry name" value="HATPase_c"/>
    <property type="match status" value="1"/>
</dbReference>
<reference evidence="16 17" key="1">
    <citation type="submission" date="2017-07" db="EMBL/GenBank/DDBJ databases">
        <title>Draft Genome Sequences of Select Purple Nonsulfur Bacteria.</title>
        <authorList>
            <person name="Lasarre B."/>
            <person name="Mckinlay J.B."/>
        </authorList>
    </citation>
    <scope>NUCLEOTIDE SEQUENCE [LARGE SCALE GENOMIC DNA]</scope>
    <source>
        <strain evidence="16 17">DSM 5909</strain>
    </source>
</reference>
<keyword evidence="12" id="KW-1133">Transmembrane helix</keyword>
<evidence type="ECO:0000259" key="13">
    <source>
        <dbReference type="PROSITE" id="PS50109"/>
    </source>
</evidence>
<keyword evidence="6" id="KW-0547">Nucleotide-binding</keyword>
<dbReference type="Pfam" id="PF08447">
    <property type="entry name" value="PAS_3"/>
    <property type="match status" value="1"/>
</dbReference>
<dbReference type="InterPro" id="IPR004358">
    <property type="entry name" value="Sig_transdc_His_kin-like_C"/>
</dbReference>
<dbReference type="PANTHER" id="PTHR43047">
    <property type="entry name" value="TWO-COMPONENT HISTIDINE PROTEIN KINASE"/>
    <property type="match status" value="1"/>
</dbReference>
<keyword evidence="9" id="KW-0902">Two-component regulatory system</keyword>
<keyword evidence="12" id="KW-0812">Transmembrane</keyword>
<evidence type="ECO:0000256" key="1">
    <source>
        <dbReference type="ARBA" id="ARBA00000085"/>
    </source>
</evidence>
<feature type="transmembrane region" description="Helical" evidence="12">
    <location>
        <begin position="168"/>
        <end position="188"/>
    </location>
</feature>
<evidence type="ECO:0000313" key="16">
    <source>
        <dbReference type="EMBL" id="RAI38329.1"/>
    </source>
</evidence>
<dbReference type="FunFam" id="3.30.565.10:FF:000006">
    <property type="entry name" value="Sensor histidine kinase WalK"/>
    <property type="match status" value="1"/>
</dbReference>
<dbReference type="InterPro" id="IPR013655">
    <property type="entry name" value="PAS_fold_3"/>
</dbReference>
<dbReference type="EMBL" id="NPEX01000369">
    <property type="protein sequence ID" value="RAI38329.1"/>
    <property type="molecule type" value="Genomic_DNA"/>
</dbReference>
<evidence type="ECO:0000256" key="6">
    <source>
        <dbReference type="ARBA" id="ARBA00022741"/>
    </source>
</evidence>
<dbReference type="PROSITE" id="PS50112">
    <property type="entry name" value="PAS"/>
    <property type="match status" value="1"/>
</dbReference>
<dbReference type="SMART" id="SM00091">
    <property type="entry name" value="PAS"/>
    <property type="match status" value="1"/>
</dbReference>
<dbReference type="Gene3D" id="3.30.450.20">
    <property type="entry name" value="PAS domain"/>
    <property type="match status" value="1"/>
</dbReference>
<dbReference type="CDD" id="cd00130">
    <property type="entry name" value="PAS"/>
    <property type="match status" value="1"/>
</dbReference>
<dbReference type="InterPro" id="IPR000014">
    <property type="entry name" value="PAS"/>
</dbReference>
<dbReference type="Pfam" id="PF00512">
    <property type="entry name" value="HisKA"/>
    <property type="match status" value="1"/>
</dbReference>
<keyword evidence="7 16" id="KW-0418">Kinase</keyword>
<keyword evidence="10 12" id="KW-0472">Membrane</keyword>
<feature type="transmembrane region" description="Helical" evidence="12">
    <location>
        <begin position="33"/>
        <end position="53"/>
    </location>
</feature>
<dbReference type="SUPFAM" id="SSF47384">
    <property type="entry name" value="Homodimeric domain of signal transducing histidine kinase"/>
    <property type="match status" value="1"/>
</dbReference>
<feature type="transmembrane region" description="Helical" evidence="12">
    <location>
        <begin position="132"/>
        <end position="156"/>
    </location>
</feature>
<dbReference type="InterPro" id="IPR003661">
    <property type="entry name" value="HisK_dim/P_dom"/>
</dbReference>
<evidence type="ECO:0000259" key="15">
    <source>
        <dbReference type="PROSITE" id="PS50113"/>
    </source>
</evidence>
<evidence type="ECO:0000256" key="12">
    <source>
        <dbReference type="SAM" id="Phobius"/>
    </source>
</evidence>
<feature type="domain" description="Histidine kinase" evidence="13">
    <location>
        <begin position="355"/>
        <end position="575"/>
    </location>
</feature>
<dbReference type="CDD" id="cd00082">
    <property type="entry name" value="HisKA"/>
    <property type="match status" value="1"/>
</dbReference>
<dbReference type="FunFam" id="1.10.287.130:FF:000038">
    <property type="entry name" value="Sensory transduction histidine kinase"/>
    <property type="match status" value="1"/>
</dbReference>
<evidence type="ECO:0000259" key="14">
    <source>
        <dbReference type="PROSITE" id="PS50112"/>
    </source>
</evidence>
<dbReference type="CDD" id="cd16922">
    <property type="entry name" value="HATPase_EvgS-ArcB-TorS-like"/>
    <property type="match status" value="1"/>
</dbReference>
<feature type="domain" description="PAS" evidence="14">
    <location>
        <begin position="202"/>
        <end position="272"/>
    </location>
</feature>
<keyword evidence="8" id="KW-0067">ATP-binding</keyword>
<dbReference type="InterPro" id="IPR000700">
    <property type="entry name" value="PAS-assoc_C"/>
</dbReference>
<evidence type="ECO:0000256" key="8">
    <source>
        <dbReference type="ARBA" id="ARBA00022840"/>
    </source>
</evidence>
<feature type="transmembrane region" description="Helical" evidence="12">
    <location>
        <begin position="60"/>
        <end position="78"/>
    </location>
</feature>
<dbReference type="SUPFAM" id="SSF55874">
    <property type="entry name" value="ATPase domain of HSP90 chaperone/DNA topoisomerase II/histidine kinase"/>
    <property type="match status" value="1"/>
</dbReference>
<evidence type="ECO:0000256" key="7">
    <source>
        <dbReference type="ARBA" id="ARBA00022777"/>
    </source>
</evidence>
<dbReference type="SMART" id="SM00388">
    <property type="entry name" value="HisKA"/>
    <property type="match status" value="1"/>
</dbReference>
<dbReference type="Proteomes" id="UP000249130">
    <property type="component" value="Unassembled WGS sequence"/>
</dbReference>
<dbReference type="InterPro" id="IPR003594">
    <property type="entry name" value="HATPase_dom"/>
</dbReference>
<dbReference type="GO" id="GO:0005524">
    <property type="term" value="F:ATP binding"/>
    <property type="evidence" value="ECO:0007669"/>
    <property type="project" value="UniProtKB-KW"/>
</dbReference>
<feature type="region of interest" description="Disordered" evidence="11">
    <location>
        <begin position="582"/>
        <end position="623"/>
    </location>
</feature>
<dbReference type="PRINTS" id="PR00344">
    <property type="entry name" value="BCTRLSENSOR"/>
</dbReference>
<keyword evidence="17" id="KW-1185">Reference proteome</keyword>
<dbReference type="InterPro" id="IPR036890">
    <property type="entry name" value="HATPase_C_sf"/>
</dbReference>
<dbReference type="GO" id="GO:0005886">
    <property type="term" value="C:plasma membrane"/>
    <property type="evidence" value="ECO:0007669"/>
    <property type="project" value="TreeGrafter"/>
</dbReference>
<organism evidence="16 17">
    <name type="scientific">Rhodoplanes roseus</name>
    <dbReference type="NCBI Taxonomy" id="29409"/>
    <lineage>
        <taxon>Bacteria</taxon>
        <taxon>Pseudomonadati</taxon>
        <taxon>Pseudomonadota</taxon>
        <taxon>Alphaproteobacteria</taxon>
        <taxon>Hyphomicrobiales</taxon>
        <taxon>Nitrobacteraceae</taxon>
        <taxon>Rhodoplanes</taxon>
    </lineage>
</organism>
<keyword evidence="5" id="KW-0808">Transferase</keyword>
<sequence length="623" mass="66712">MSVFRSLGHYVDALVHPSVQGDPLAKARHRAFIAPRLLGSLTALVAFPAYLALRGAPSALELLVFCWLAAPILTSYYLSRTGRYESAHVLSALALTGLVTVIAAETGGIGSFAAIWLVVVPLEAALSASRRVVALASTLALGAAGFLVGMGAFGLLPEPVVAAHGTSALAALGIVSAALYATGLALGAESLTRTSFWLLYAEEDRYRLLARNMTDVITRHGQNGAVMFASPAAEQLFGASAAELRGHGLFDRVHIADRPAYLSALADAAAQGLSRSVEFRVRRDAETSGGLVRFIWIEMRCRPLDRAVTGPEAGSHEVVAVMRDVTERKEQERALEQARTEAEKANSAKSRFLATMSHELRTPLNAVIGFSDMLVNERSLKITPERRLEYARLINESGNHLLSVVNDILDMSKLETGEFEIRPEPFALAPVVRSCCDLLGLKAREQDIRLEVAVDPALPELVADKRAMKQVLINLVSNAVKFTDRGGCVTVAARREGARLAITVEDNGIGIREDDLQRCGNPFFQSRDSYDRPHHGTGLGLSIVKGLVGLHGGEIAMSSRLGAGTCVTVRIPLDCDPARAKAPPLGPAASTVRRLSLPGEPVPEETPTEETSGEATFAVKKRA</sequence>
<evidence type="ECO:0000256" key="2">
    <source>
        <dbReference type="ARBA" id="ARBA00004370"/>
    </source>
</evidence>
<dbReference type="InterPro" id="IPR035965">
    <property type="entry name" value="PAS-like_dom_sf"/>
</dbReference>
<feature type="compositionally biased region" description="Acidic residues" evidence="11">
    <location>
        <begin position="602"/>
        <end position="612"/>
    </location>
</feature>
<dbReference type="PROSITE" id="PS50109">
    <property type="entry name" value="HIS_KIN"/>
    <property type="match status" value="1"/>
</dbReference>
<protein>
    <recommendedName>
        <fullName evidence="3">histidine kinase</fullName>
        <ecNumber evidence="3">2.7.13.3</ecNumber>
    </recommendedName>
</protein>
<gene>
    <name evidence="16" type="ORF">CH341_28060</name>
</gene>
<dbReference type="PANTHER" id="PTHR43047:SF63">
    <property type="entry name" value="HISTIDINE KINASE"/>
    <property type="match status" value="1"/>
</dbReference>
<dbReference type="GO" id="GO:0000155">
    <property type="term" value="F:phosphorelay sensor kinase activity"/>
    <property type="evidence" value="ECO:0007669"/>
    <property type="project" value="InterPro"/>
</dbReference>
<dbReference type="AlphaFoldDB" id="A0A327KHT7"/>
<evidence type="ECO:0000256" key="10">
    <source>
        <dbReference type="ARBA" id="ARBA00023136"/>
    </source>
</evidence>
<dbReference type="OrthoDB" id="9813151at2"/>
<comment type="caution">
    <text evidence="16">The sequence shown here is derived from an EMBL/GenBank/DDBJ whole genome shotgun (WGS) entry which is preliminary data.</text>
</comment>
<dbReference type="SMART" id="SM00387">
    <property type="entry name" value="HATPase_c"/>
    <property type="match status" value="1"/>
</dbReference>
<dbReference type="InterPro" id="IPR005467">
    <property type="entry name" value="His_kinase_dom"/>
</dbReference>
<accession>A0A327KHT7</accession>
<comment type="catalytic activity">
    <reaction evidence="1">
        <text>ATP + protein L-histidine = ADP + protein N-phospho-L-histidine.</text>
        <dbReference type="EC" id="2.7.13.3"/>
    </reaction>
</comment>
<dbReference type="PROSITE" id="PS50113">
    <property type="entry name" value="PAC"/>
    <property type="match status" value="1"/>
</dbReference>
<keyword evidence="4" id="KW-0597">Phosphoprotein</keyword>
<evidence type="ECO:0000313" key="17">
    <source>
        <dbReference type="Proteomes" id="UP000249130"/>
    </source>
</evidence>
<feature type="transmembrane region" description="Helical" evidence="12">
    <location>
        <begin position="90"/>
        <end position="120"/>
    </location>
</feature>
<dbReference type="Gene3D" id="1.10.287.130">
    <property type="match status" value="1"/>
</dbReference>
<dbReference type="SUPFAM" id="SSF55785">
    <property type="entry name" value="PYP-like sensor domain (PAS domain)"/>
    <property type="match status" value="1"/>
</dbReference>
<proteinExistence type="predicted"/>
<evidence type="ECO:0000256" key="9">
    <source>
        <dbReference type="ARBA" id="ARBA00023012"/>
    </source>
</evidence>
<comment type="subcellular location">
    <subcellularLocation>
        <location evidence="2">Membrane</location>
    </subcellularLocation>
</comment>
<evidence type="ECO:0000256" key="4">
    <source>
        <dbReference type="ARBA" id="ARBA00022553"/>
    </source>
</evidence>
<dbReference type="Gene3D" id="3.30.565.10">
    <property type="entry name" value="Histidine kinase-like ATPase, C-terminal domain"/>
    <property type="match status" value="1"/>
</dbReference>
<dbReference type="InterPro" id="IPR036097">
    <property type="entry name" value="HisK_dim/P_sf"/>
</dbReference>